<dbReference type="RefSeq" id="WP_344615256.1">
    <property type="nucleotide sequence ID" value="NZ_BAAARV010000046.1"/>
</dbReference>
<evidence type="ECO:0000256" key="1">
    <source>
        <dbReference type="SAM" id="MobiDB-lite"/>
    </source>
</evidence>
<evidence type="ECO:0000259" key="2">
    <source>
        <dbReference type="Pfam" id="PF07510"/>
    </source>
</evidence>
<protein>
    <recommendedName>
        <fullName evidence="2">GmrSD restriction endonucleases C-terminal domain-containing protein</fullName>
    </recommendedName>
</protein>
<reference evidence="4" key="1">
    <citation type="journal article" date="2019" name="Int. J. Syst. Evol. Microbiol.">
        <title>The Global Catalogue of Microorganisms (GCM) 10K type strain sequencing project: providing services to taxonomists for standard genome sequencing and annotation.</title>
        <authorList>
            <consortium name="The Broad Institute Genomics Platform"/>
            <consortium name="The Broad Institute Genome Sequencing Center for Infectious Disease"/>
            <person name="Wu L."/>
            <person name="Ma J."/>
        </authorList>
    </citation>
    <scope>NUCLEOTIDE SEQUENCE [LARGE SCALE GENOMIC DNA]</scope>
    <source>
        <strain evidence="4">JCM 3272</strain>
    </source>
</reference>
<feature type="compositionally biased region" description="Low complexity" evidence="1">
    <location>
        <begin position="85"/>
        <end position="96"/>
    </location>
</feature>
<evidence type="ECO:0000313" key="4">
    <source>
        <dbReference type="Proteomes" id="UP001501444"/>
    </source>
</evidence>
<dbReference type="Pfam" id="PF07510">
    <property type="entry name" value="GmrSD_C"/>
    <property type="match status" value="1"/>
</dbReference>
<proteinExistence type="predicted"/>
<name>A0ABP5TUB1_9ACTN</name>
<evidence type="ECO:0000313" key="3">
    <source>
        <dbReference type="EMBL" id="GAA2359263.1"/>
    </source>
</evidence>
<feature type="compositionally biased region" description="Basic and acidic residues" evidence="1">
    <location>
        <begin position="1"/>
        <end position="11"/>
    </location>
</feature>
<dbReference type="InterPro" id="IPR011089">
    <property type="entry name" value="GmrSD_C"/>
</dbReference>
<accession>A0ABP5TUB1</accession>
<comment type="caution">
    <text evidence="3">The sequence shown here is derived from an EMBL/GenBank/DDBJ whole genome shotgun (WGS) entry which is preliminary data.</text>
</comment>
<organism evidence="3 4">
    <name type="scientific">Dactylosporangium salmoneum</name>
    <dbReference type="NCBI Taxonomy" id="53361"/>
    <lineage>
        <taxon>Bacteria</taxon>
        <taxon>Bacillati</taxon>
        <taxon>Actinomycetota</taxon>
        <taxon>Actinomycetes</taxon>
        <taxon>Micromonosporales</taxon>
        <taxon>Micromonosporaceae</taxon>
        <taxon>Dactylosporangium</taxon>
    </lineage>
</organism>
<keyword evidence="4" id="KW-1185">Reference proteome</keyword>
<feature type="domain" description="GmrSD restriction endonucleases C-terminal" evidence="2">
    <location>
        <begin position="156"/>
        <end position="286"/>
    </location>
</feature>
<sequence>MDSEWRTHARWPDVPPSWSGRATAARPRRLLVAAALLGAFLLGLAAATWAGTQRPASPHQAAEAADLTGLDATTAVPRPDPATPAAPAVAPSATTPAPAPSPSLSPSAEQATADVADVLAEVYQLKVADNAAGGGYARARFGPAWSDVDGNGCDTRNDVLRRDLRSAVTAPDCTVVSGVLVDPYGGSTLAFQRGTTSADVEIDHVVALADAWRSGASAWTDERRLAFANDPRELLATTAQQNRAKGDANAASWLPANGRCAYVALQVEVKSAYGLSVTTAERDAFVATLTSCGCAPATG</sequence>
<dbReference type="EMBL" id="BAAARV010000046">
    <property type="protein sequence ID" value="GAA2359263.1"/>
    <property type="molecule type" value="Genomic_DNA"/>
</dbReference>
<feature type="region of interest" description="Disordered" evidence="1">
    <location>
        <begin position="72"/>
        <end position="110"/>
    </location>
</feature>
<dbReference type="PANTHER" id="PTHR24094:SF15">
    <property type="entry name" value="AMP-DEPENDENT SYNTHETASE_LIGASE DOMAIN-CONTAINING PROTEIN-RELATED"/>
    <property type="match status" value="1"/>
</dbReference>
<dbReference type="PANTHER" id="PTHR24094">
    <property type="entry name" value="SECRETED PROTEIN"/>
    <property type="match status" value="1"/>
</dbReference>
<gene>
    <name evidence="3" type="ORF">GCM10010170_053480</name>
</gene>
<dbReference type="Proteomes" id="UP001501444">
    <property type="component" value="Unassembled WGS sequence"/>
</dbReference>
<feature type="region of interest" description="Disordered" evidence="1">
    <location>
        <begin position="1"/>
        <end position="22"/>
    </location>
</feature>